<dbReference type="Proteomes" id="UP000762676">
    <property type="component" value="Unassembled WGS sequence"/>
</dbReference>
<keyword evidence="1" id="KW-0677">Repeat</keyword>
<proteinExistence type="predicted"/>
<dbReference type="GO" id="GO:0043161">
    <property type="term" value="P:proteasome-mediated ubiquitin-dependent protein catabolic process"/>
    <property type="evidence" value="ECO:0007669"/>
    <property type="project" value="TreeGrafter"/>
</dbReference>
<dbReference type="InterPro" id="IPR011042">
    <property type="entry name" value="6-blade_b-propeller_TolB-like"/>
</dbReference>
<dbReference type="InterPro" id="IPR050952">
    <property type="entry name" value="TRIM-NHL_E3_ligases"/>
</dbReference>
<evidence type="ECO:0000256" key="2">
    <source>
        <dbReference type="PROSITE-ProRule" id="PRU00504"/>
    </source>
</evidence>
<feature type="repeat" description="NHL" evidence="2">
    <location>
        <begin position="763"/>
        <end position="806"/>
    </location>
</feature>
<dbReference type="CDD" id="cd05819">
    <property type="entry name" value="NHL"/>
    <property type="match status" value="1"/>
</dbReference>
<gene>
    <name evidence="3" type="ORF">ElyMa_003188200</name>
</gene>
<protein>
    <submittedName>
        <fullName evidence="3">Tripartite motif-containing protein 3-like</fullName>
    </submittedName>
</protein>
<comment type="caution">
    <text evidence="3">The sequence shown here is derived from an EMBL/GenBank/DDBJ whole genome shotgun (WGS) entry which is preliminary data.</text>
</comment>
<accession>A0AAV4J206</accession>
<dbReference type="Gene3D" id="2.120.10.30">
    <property type="entry name" value="TolB, C-terminal domain"/>
    <property type="match status" value="2"/>
</dbReference>
<dbReference type="PANTHER" id="PTHR24104">
    <property type="entry name" value="E3 UBIQUITIN-PROTEIN LIGASE NHLRC1-RELATED"/>
    <property type="match status" value="1"/>
</dbReference>
<organism evidence="3 4">
    <name type="scientific">Elysia marginata</name>
    <dbReference type="NCBI Taxonomy" id="1093978"/>
    <lineage>
        <taxon>Eukaryota</taxon>
        <taxon>Metazoa</taxon>
        <taxon>Spiralia</taxon>
        <taxon>Lophotrochozoa</taxon>
        <taxon>Mollusca</taxon>
        <taxon>Gastropoda</taxon>
        <taxon>Heterobranchia</taxon>
        <taxon>Euthyneura</taxon>
        <taxon>Panpulmonata</taxon>
        <taxon>Sacoglossa</taxon>
        <taxon>Placobranchoidea</taxon>
        <taxon>Plakobranchidae</taxon>
        <taxon>Elysia</taxon>
    </lineage>
</organism>
<dbReference type="GO" id="GO:0000209">
    <property type="term" value="P:protein polyubiquitination"/>
    <property type="evidence" value="ECO:0007669"/>
    <property type="project" value="TreeGrafter"/>
</dbReference>
<dbReference type="SUPFAM" id="SSF101898">
    <property type="entry name" value="NHL repeat"/>
    <property type="match status" value="1"/>
</dbReference>
<dbReference type="PANTHER" id="PTHR24104:SF57">
    <property type="entry name" value="BEE-MILK PROTEIN"/>
    <property type="match status" value="1"/>
</dbReference>
<dbReference type="Pfam" id="PF01436">
    <property type="entry name" value="NHL"/>
    <property type="match status" value="1"/>
</dbReference>
<dbReference type="EMBL" id="BMAT01006587">
    <property type="protein sequence ID" value="GFS15472.1"/>
    <property type="molecule type" value="Genomic_DNA"/>
</dbReference>
<reference evidence="3 4" key="1">
    <citation type="journal article" date="2021" name="Elife">
        <title>Chloroplast acquisition without the gene transfer in kleptoplastic sea slugs, Plakobranchus ocellatus.</title>
        <authorList>
            <person name="Maeda T."/>
            <person name="Takahashi S."/>
            <person name="Yoshida T."/>
            <person name="Shimamura S."/>
            <person name="Takaki Y."/>
            <person name="Nagai Y."/>
            <person name="Toyoda A."/>
            <person name="Suzuki Y."/>
            <person name="Arimoto A."/>
            <person name="Ishii H."/>
            <person name="Satoh N."/>
            <person name="Nishiyama T."/>
            <person name="Hasebe M."/>
            <person name="Maruyama T."/>
            <person name="Minagawa J."/>
            <person name="Obokata J."/>
            <person name="Shigenobu S."/>
        </authorList>
    </citation>
    <scope>NUCLEOTIDE SEQUENCE [LARGE SCALE GENOMIC DNA]</scope>
</reference>
<dbReference type="InterPro" id="IPR001258">
    <property type="entry name" value="NHL_repeat"/>
</dbReference>
<evidence type="ECO:0000256" key="1">
    <source>
        <dbReference type="ARBA" id="ARBA00022737"/>
    </source>
</evidence>
<evidence type="ECO:0000313" key="4">
    <source>
        <dbReference type="Proteomes" id="UP000762676"/>
    </source>
</evidence>
<dbReference type="PROSITE" id="PS51125">
    <property type="entry name" value="NHL"/>
    <property type="match status" value="1"/>
</dbReference>
<keyword evidence="4" id="KW-1185">Reference proteome</keyword>
<name>A0AAV4J206_9GAST</name>
<dbReference type="AlphaFoldDB" id="A0AAV4J206"/>
<sequence>MSIKSELQVLLKDSYAAINEMQKVTDMTVVKSELMRQSQQTIIKLKKLHTYMHKIVDSFDQRSKDMVDTITSCKLKTLDSHSDELGQCLEYLTKMCVITENLLKSQDDSPDILDFAPKLKEELSSGLKGCKQLNLIDYDMFTSLDLELDTSWLFKTHFLSIISQSSQSGSSKLCSLGFEDVEDEKSCKSQVFQKDMETDSGHDSPLHLADIPYGKEIKDKIDCHNQQSILSTIPEGLEEEASPAICKVEPIDDIENILKAELMANPTSFHVCINEENPAKVASSKIPHISAKDTALAPVVKNYVCADHSSASASVQVHGLCNADVKDPRFFNQRDEVINIDSLPDSAFEPNIDLNLVSEKSSSQKSVSIVTNKFTVDIADHGKIVDSDEFQILENTNILTEKSVAEESMNGVLLQATQITTGVGNMPETVVLQTKKSNIVPCSTEQDVNSSQLGTPVQGLEIDKGTCLLKDLNGHYEVAHCSKAWQLKGDKSGKSSNLKVNSKTNKEITENVKDDDQNQDLSACNKQRSLTCSQRFVKASFQKDILPQFSCGGPVDMPFNLESVITWNRDGVAEINAVCVNKITGGMSTYFNFPIGCCLMKNGRLVVADTGHHVVKILEENILQKTIGKNDGITFFRPSAVVTDSNDNIYVKDDNCVQIFSSEGKHLKNVGKKVFRHPYGIALTTLPLHGPALFVLDPKLGLPKLHRYLISEDRLQSCEYEPLVFHGTQHSKLRFFAVHNDKILASDLGASTIYLSNLDGQLLLTFNSTGYQDGEFFEPSGIAADAMGNWLVADSRNNRIQVFNNNLEFVATIMFSEPIRRPSGIHLSPDGTLYIVNYLDHCIKVYKLK</sequence>
<evidence type="ECO:0000313" key="3">
    <source>
        <dbReference type="EMBL" id="GFS15472.1"/>
    </source>
</evidence>
<dbReference type="GO" id="GO:0061630">
    <property type="term" value="F:ubiquitin protein ligase activity"/>
    <property type="evidence" value="ECO:0007669"/>
    <property type="project" value="TreeGrafter"/>
</dbReference>